<keyword evidence="3 7" id="KW-0479">Metal-binding</keyword>
<feature type="domain" description="CcmH/CycL/Ccl2/NrfF N-terminal" evidence="8">
    <location>
        <begin position="10"/>
        <end position="149"/>
    </location>
</feature>
<dbReference type="InterPro" id="IPR051263">
    <property type="entry name" value="C-type_cytochrome_biogenesis"/>
</dbReference>
<organism evidence="9 12">
    <name type="scientific">endosymbiont of Ridgeia piscesae</name>
    <dbReference type="NCBI Taxonomy" id="54398"/>
    <lineage>
        <taxon>Bacteria</taxon>
        <taxon>Pseudomonadati</taxon>
        <taxon>Pseudomonadota</taxon>
        <taxon>Gammaproteobacteria</taxon>
        <taxon>sulfur-oxidizing symbionts</taxon>
    </lineage>
</organism>
<reference evidence="11 12" key="1">
    <citation type="submission" date="2015-11" db="EMBL/GenBank/DDBJ databases">
        <title>The genome of Candidatus Endoriftia persephone in Ridgeia piscesae and population structure of the North Eastern Pacific vestimentiferan symbionts.</title>
        <authorList>
            <person name="Perez M."/>
            <person name="Juniper K.S."/>
        </authorList>
    </citation>
    <scope>NUCLEOTIDE SEQUENCE [LARGE SCALE GENOMIC DNA]</scope>
    <source>
        <strain evidence="10">Ind10</strain>
        <strain evidence="9">Ind11</strain>
    </source>
</reference>
<evidence type="ECO:0000256" key="7">
    <source>
        <dbReference type="RuleBase" id="RU364112"/>
    </source>
</evidence>
<evidence type="ECO:0000256" key="2">
    <source>
        <dbReference type="ARBA" id="ARBA00022617"/>
    </source>
</evidence>
<feature type="signal peptide" evidence="7">
    <location>
        <begin position="1"/>
        <end position="20"/>
    </location>
</feature>
<keyword evidence="6 7" id="KW-0408">Iron</keyword>
<dbReference type="PANTHER" id="PTHR47870">
    <property type="entry name" value="CYTOCHROME C-TYPE BIOGENESIS PROTEIN CCMH"/>
    <property type="match status" value="1"/>
</dbReference>
<dbReference type="GO" id="GO:0017004">
    <property type="term" value="P:cytochrome complex assembly"/>
    <property type="evidence" value="ECO:0007669"/>
    <property type="project" value="UniProtKB-KW"/>
</dbReference>
<evidence type="ECO:0000313" key="9">
    <source>
        <dbReference type="EMBL" id="KRT56407.1"/>
    </source>
</evidence>
<dbReference type="InterPro" id="IPR038297">
    <property type="entry name" value="CcmH/CycL/NrfF/Ccl2_sf"/>
</dbReference>
<evidence type="ECO:0000313" key="12">
    <source>
        <dbReference type="Proteomes" id="UP000051634"/>
    </source>
</evidence>
<sequence>MIRSTIFALCLLLVAASASAGTLAEFTFDDPQQTQAFRELTEKLRCLVCQNESIAGSNAELAQDLRQEIYEMMQQGQSKEQILSFMVARYGDFVLYDPPVKPSTYPLWFGPLILLLIGAVLLARTLLRKKQASETELDAEEQARLQSLLKQSSEPGNSDK</sequence>
<proteinExistence type="inferred from homology"/>
<dbReference type="CDD" id="cd16378">
    <property type="entry name" value="CcmH_N"/>
    <property type="match status" value="1"/>
</dbReference>
<comment type="similarity">
    <text evidence="1 7">Belongs to the CcmH/CycL/Ccl2/NrfF family.</text>
</comment>
<protein>
    <recommendedName>
        <fullName evidence="7">Cytochrome c-type biogenesis protein</fullName>
    </recommendedName>
</protein>
<keyword evidence="5" id="KW-0201">Cytochrome c-type biogenesis</keyword>
<gene>
    <name evidence="9" type="ORF">Ga0074115_14416</name>
    <name evidence="10" type="ORF">Ga0076813_12842</name>
</gene>
<dbReference type="STRING" id="54398.Ga0074115_14416"/>
<keyword evidence="7" id="KW-1133">Transmembrane helix</keyword>
<dbReference type="PATRIC" id="fig|54398.3.peg.2999"/>
<keyword evidence="7" id="KW-0812">Transmembrane</keyword>
<dbReference type="GO" id="GO:0005886">
    <property type="term" value="C:plasma membrane"/>
    <property type="evidence" value="ECO:0007669"/>
    <property type="project" value="TreeGrafter"/>
</dbReference>
<evidence type="ECO:0000259" key="8">
    <source>
        <dbReference type="Pfam" id="PF03918"/>
    </source>
</evidence>
<dbReference type="Proteomes" id="UP000051276">
    <property type="component" value="Unassembled WGS sequence"/>
</dbReference>
<dbReference type="EMBL" id="LDXT01000053">
    <property type="protein sequence ID" value="KRT56407.1"/>
    <property type="molecule type" value="Genomic_DNA"/>
</dbReference>
<feature type="transmembrane region" description="Helical" evidence="7">
    <location>
        <begin position="105"/>
        <end position="123"/>
    </location>
</feature>
<dbReference type="AlphaFoldDB" id="A0A0T5Z0H3"/>
<dbReference type="Gene3D" id="1.10.8.640">
    <property type="entry name" value="Cytochrome C biogenesis protein"/>
    <property type="match status" value="1"/>
</dbReference>
<dbReference type="InterPro" id="IPR005616">
    <property type="entry name" value="CcmH/CycL/Ccl2/NrfF_N"/>
</dbReference>
<dbReference type="Proteomes" id="UP000051634">
    <property type="component" value="Unassembled WGS sequence"/>
</dbReference>
<evidence type="ECO:0000256" key="4">
    <source>
        <dbReference type="ARBA" id="ARBA00022729"/>
    </source>
</evidence>
<dbReference type="RefSeq" id="WP_005959826.1">
    <property type="nucleotide sequence ID" value="NZ_KQ557017.1"/>
</dbReference>
<feature type="chain" id="PRO_5011016012" description="Cytochrome c-type biogenesis protein" evidence="7">
    <location>
        <begin position="21"/>
        <end position="160"/>
    </location>
</feature>
<comment type="function">
    <text evidence="7">Possible subunit of a heme lyase.</text>
</comment>
<accession>A0A0T5Z0H3</accession>
<evidence type="ECO:0000256" key="3">
    <source>
        <dbReference type="ARBA" id="ARBA00022723"/>
    </source>
</evidence>
<dbReference type="FunFam" id="1.10.8.640:FF:000001">
    <property type="entry name" value="Cytochrome c-type biogenesis protein"/>
    <property type="match status" value="1"/>
</dbReference>
<evidence type="ECO:0000313" key="11">
    <source>
        <dbReference type="Proteomes" id="UP000051276"/>
    </source>
</evidence>
<keyword evidence="2 7" id="KW-0349">Heme</keyword>
<evidence type="ECO:0000256" key="5">
    <source>
        <dbReference type="ARBA" id="ARBA00022748"/>
    </source>
</evidence>
<dbReference type="EMBL" id="LMXI01000410">
    <property type="protein sequence ID" value="KRT58132.1"/>
    <property type="molecule type" value="Genomic_DNA"/>
</dbReference>
<name>A0A0T5Z0H3_9GAMM</name>
<dbReference type="GO" id="GO:0046872">
    <property type="term" value="F:metal ion binding"/>
    <property type="evidence" value="ECO:0007669"/>
    <property type="project" value="UniProtKB-KW"/>
</dbReference>
<keyword evidence="7" id="KW-0472">Membrane</keyword>
<keyword evidence="12" id="KW-1185">Reference proteome</keyword>
<dbReference type="OrthoDB" id="9776053at2"/>
<evidence type="ECO:0000313" key="10">
    <source>
        <dbReference type="EMBL" id="KRT58132.1"/>
    </source>
</evidence>
<dbReference type="Pfam" id="PF03918">
    <property type="entry name" value="CcmH"/>
    <property type="match status" value="1"/>
</dbReference>
<keyword evidence="4 7" id="KW-0732">Signal</keyword>
<dbReference type="PANTHER" id="PTHR47870:SF1">
    <property type="entry name" value="CYTOCHROME C-TYPE BIOGENESIS PROTEIN CCMH"/>
    <property type="match status" value="1"/>
</dbReference>
<evidence type="ECO:0000256" key="1">
    <source>
        <dbReference type="ARBA" id="ARBA00010342"/>
    </source>
</evidence>
<evidence type="ECO:0000256" key="6">
    <source>
        <dbReference type="ARBA" id="ARBA00023004"/>
    </source>
</evidence>
<comment type="caution">
    <text evidence="9">The sequence shown here is derived from an EMBL/GenBank/DDBJ whole genome shotgun (WGS) entry which is preliminary data.</text>
</comment>